<evidence type="ECO:0000313" key="2">
    <source>
        <dbReference type="Proteomes" id="UP000826271"/>
    </source>
</evidence>
<dbReference type="EMBL" id="WHWC01000014">
    <property type="protein sequence ID" value="KAG8369455.1"/>
    <property type="molecule type" value="Genomic_DNA"/>
</dbReference>
<proteinExistence type="predicted"/>
<organism evidence="1 2">
    <name type="scientific">Buddleja alternifolia</name>
    <dbReference type="NCBI Taxonomy" id="168488"/>
    <lineage>
        <taxon>Eukaryota</taxon>
        <taxon>Viridiplantae</taxon>
        <taxon>Streptophyta</taxon>
        <taxon>Embryophyta</taxon>
        <taxon>Tracheophyta</taxon>
        <taxon>Spermatophyta</taxon>
        <taxon>Magnoliopsida</taxon>
        <taxon>eudicotyledons</taxon>
        <taxon>Gunneridae</taxon>
        <taxon>Pentapetalae</taxon>
        <taxon>asterids</taxon>
        <taxon>lamiids</taxon>
        <taxon>Lamiales</taxon>
        <taxon>Scrophulariaceae</taxon>
        <taxon>Buddlejeae</taxon>
        <taxon>Buddleja</taxon>
    </lineage>
</organism>
<protein>
    <submittedName>
        <fullName evidence="1">Uncharacterized protein</fullName>
    </submittedName>
</protein>
<name>A0AAV6WKP0_9LAMI</name>
<accession>A0AAV6WKP0</accession>
<gene>
    <name evidence="1" type="ORF">BUALT_Bualt14G0015500</name>
</gene>
<comment type="caution">
    <text evidence="1">The sequence shown here is derived from an EMBL/GenBank/DDBJ whole genome shotgun (WGS) entry which is preliminary data.</text>
</comment>
<sequence length="74" mass="8482">MPENILGQVLVVSMVDDERKYDHAFVKVYVEKALIPSEKLRRSHEGARVIGKAIHKCIYWEFVDVCPKLGCILP</sequence>
<dbReference type="Proteomes" id="UP000826271">
    <property type="component" value="Unassembled WGS sequence"/>
</dbReference>
<dbReference type="AlphaFoldDB" id="A0AAV6WKP0"/>
<keyword evidence="2" id="KW-1185">Reference proteome</keyword>
<evidence type="ECO:0000313" key="1">
    <source>
        <dbReference type="EMBL" id="KAG8369455.1"/>
    </source>
</evidence>
<reference evidence="1" key="1">
    <citation type="submission" date="2019-10" db="EMBL/GenBank/DDBJ databases">
        <authorList>
            <person name="Zhang R."/>
            <person name="Pan Y."/>
            <person name="Wang J."/>
            <person name="Ma R."/>
            <person name="Yu S."/>
        </authorList>
    </citation>
    <scope>NUCLEOTIDE SEQUENCE</scope>
    <source>
        <strain evidence="1">LA-IB0</strain>
        <tissue evidence="1">Leaf</tissue>
    </source>
</reference>